<dbReference type="SUPFAM" id="SSF55073">
    <property type="entry name" value="Nucleotide cyclase"/>
    <property type="match status" value="1"/>
</dbReference>
<evidence type="ECO:0000259" key="1">
    <source>
        <dbReference type="PROSITE" id="PS50883"/>
    </source>
</evidence>
<proteinExistence type="predicted"/>
<dbReference type="InterPro" id="IPR052155">
    <property type="entry name" value="Biofilm_reg_signaling"/>
</dbReference>
<dbReference type="AlphaFoldDB" id="A0A090NGZ4"/>
<dbReference type="EMBL" id="AXUT01000159">
    <property type="protein sequence ID" value="ESU79465.1"/>
    <property type="molecule type" value="Genomic_DNA"/>
</dbReference>
<dbReference type="InterPro" id="IPR001633">
    <property type="entry name" value="EAL_dom"/>
</dbReference>
<gene>
    <name evidence="3" type="ORF">WRSd3_02101</name>
</gene>
<dbReference type="InterPro" id="IPR000160">
    <property type="entry name" value="GGDEF_dom"/>
</dbReference>
<comment type="caution">
    <text evidence="3">The sequence shown here is derived from an EMBL/GenBank/DDBJ whole genome shotgun (WGS) entry which is preliminary data.</text>
</comment>
<dbReference type="PROSITE" id="PS50887">
    <property type="entry name" value="GGDEF"/>
    <property type="match status" value="1"/>
</dbReference>
<dbReference type="PATRIC" id="fig|1401327.3.peg.1946"/>
<dbReference type="InterPro" id="IPR043128">
    <property type="entry name" value="Rev_trsase/Diguanyl_cyclase"/>
</dbReference>
<name>A0A090NGZ4_SHIDY</name>
<evidence type="ECO:0000259" key="2">
    <source>
        <dbReference type="PROSITE" id="PS50887"/>
    </source>
</evidence>
<reference evidence="3 4" key="1">
    <citation type="submission" date="2013-10" db="EMBL/GenBank/DDBJ databases">
        <title>Draft genomes and the virulence plasmids of Sd1617 vaccine constructs: WRSd3 and WRSd5.</title>
        <authorList>
            <person name="Aksomboon Vongsawan A."/>
            <person name="Venkatesan M.M."/>
            <person name="Vaisvil B."/>
            <person name="Emel G."/>
            <person name="Kepatral V."/>
            <person name="Sethabutr O."/>
            <person name="Serichantalergs O."/>
            <person name="Mason C."/>
        </authorList>
    </citation>
    <scope>NUCLEOTIDE SEQUENCE [LARGE SCALE GENOMIC DNA]</scope>
    <source>
        <strain evidence="3 4">WRSd3</strain>
    </source>
</reference>
<dbReference type="PROSITE" id="PS50883">
    <property type="entry name" value="EAL"/>
    <property type="match status" value="1"/>
</dbReference>
<protein>
    <submittedName>
        <fullName evidence="3">Sensory box/ggdef family protein</fullName>
    </submittedName>
</protein>
<dbReference type="InterPro" id="IPR029787">
    <property type="entry name" value="Nucleotide_cyclase"/>
</dbReference>
<dbReference type="InterPro" id="IPR035965">
    <property type="entry name" value="PAS-like_dom_sf"/>
</dbReference>
<feature type="domain" description="EAL" evidence="1">
    <location>
        <begin position="243"/>
        <end position="268"/>
    </location>
</feature>
<dbReference type="SUPFAM" id="SSF55785">
    <property type="entry name" value="PYP-like sensor domain (PAS domain)"/>
    <property type="match status" value="1"/>
</dbReference>
<dbReference type="Gene3D" id="3.30.70.270">
    <property type="match status" value="1"/>
</dbReference>
<organism evidence="3 4">
    <name type="scientific">Shigella dysenteriae WRSd3</name>
    <dbReference type="NCBI Taxonomy" id="1401327"/>
    <lineage>
        <taxon>Bacteria</taxon>
        <taxon>Pseudomonadati</taxon>
        <taxon>Pseudomonadota</taxon>
        <taxon>Gammaproteobacteria</taxon>
        <taxon>Enterobacterales</taxon>
        <taxon>Enterobacteriaceae</taxon>
        <taxon>Shigella</taxon>
    </lineage>
</organism>
<evidence type="ECO:0000313" key="3">
    <source>
        <dbReference type="EMBL" id="ESU79465.1"/>
    </source>
</evidence>
<dbReference type="Pfam" id="PF00990">
    <property type="entry name" value="GGDEF"/>
    <property type="match status" value="1"/>
</dbReference>
<dbReference type="CDD" id="cd01949">
    <property type="entry name" value="GGDEF"/>
    <property type="match status" value="1"/>
</dbReference>
<accession>A0A090NGZ4</accession>
<dbReference type="NCBIfam" id="TIGR00254">
    <property type="entry name" value="GGDEF"/>
    <property type="match status" value="1"/>
</dbReference>
<feature type="domain" description="GGDEF" evidence="2">
    <location>
        <begin position="102"/>
        <end position="234"/>
    </location>
</feature>
<sequence length="268" mass="30263">MKLRHPGGNNRVFFRSGNAYEVELWIPTRKGQRLFLFRNKFVHSGSGKHESFLICSCTDITEERRAQERLRILANTDSITGLPNRNAMQELIDHAINHADNNKVGVVYLDLDNFKKVNDAYGHLFGDQLLRDVSLAILSCLEHDQVLARPGGDEFLVLASNTSQSALEAMASQILTRLRLPFRIGLIEVYTSCSVGISLSPEHGSDSAAIIRHADTAMYTAKEGGRGQFCVFTPEMNQRVFEYLWLDTNLRKALENDQLVIHYQPKIT</sequence>
<dbReference type="PANTHER" id="PTHR44757">
    <property type="entry name" value="DIGUANYLATE CYCLASE DGCP"/>
    <property type="match status" value="1"/>
</dbReference>
<dbReference type="PANTHER" id="PTHR44757:SF11">
    <property type="entry name" value="CYCLIC DI-GMP PHOSPHODIESTERASE PDER"/>
    <property type="match status" value="1"/>
</dbReference>
<evidence type="ECO:0000313" key="4">
    <source>
        <dbReference type="Proteomes" id="UP000017944"/>
    </source>
</evidence>
<dbReference type="Proteomes" id="UP000017944">
    <property type="component" value="Unassembled WGS sequence"/>
</dbReference>
<dbReference type="SMART" id="SM00267">
    <property type="entry name" value="GGDEF"/>
    <property type="match status" value="1"/>
</dbReference>